<keyword evidence="3" id="KW-1185">Reference proteome</keyword>
<dbReference type="EMBL" id="JAHQIW010005605">
    <property type="protein sequence ID" value="KAJ1366629.1"/>
    <property type="molecule type" value="Genomic_DNA"/>
</dbReference>
<reference evidence="2" key="1">
    <citation type="submission" date="2021-06" db="EMBL/GenBank/DDBJ databases">
        <title>Parelaphostrongylus tenuis whole genome reference sequence.</title>
        <authorList>
            <person name="Garwood T.J."/>
            <person name="Larsen P.A."/>
            <person name="Fountain-Jones N.M."/>
            <person name="Garbe J.R."/>
            <person name="Macchietto M.G."/>
            <person name="Kania S.A."/>
            <person name="Gerhold R.W."/>
            <person name="Richards J.E."/>
            <person name="Wolf T.M."/>
        </authorList>
    </citation>
    <scope>NUCLEOTIDE SEQUENCE</scope>
    <source>
        <strain evidence="2">MNPRO001-30</strain>
        <tissue evidence="2">Meninges</tissue>
    </source>
</reference>
<accession>A0AAD5QZG9</accession>
<feature type="region of interest" description="Disordered" evidence="1">
    <location>
        <begin position="32"/>
        <end position="54"/>
    </location>
</feature>
<dbReference type="Proteomes" id="UP001196413">
    <property type="component" value="Unassembled WGS sequence"/>
</dbReference>
<evidence type="ECO:0000256" key="1">
    <source>
        <dbReference type="SAM" id="MobiDB-lite"/>
    </source>
</evidence>
<evidence type="ECO:0000313" key="2">
    <source>
        <dbReference type="EMBL" id="KAJ1366629.1"/>
    </source>
</evidence>
<comment type="caution">
    <text evidence="2">The sequence shown here is derived from an EMBL/GenBank/DDBJ whole genome shotgun (WGS) entry which is preliminary data.</text>
</comment>
<dbReference type="AlphaFoldDB" id="A0AAD5QZG9"/>
<sequence length="66" mass="7672">MSIKQWGIPSPDTQVIRSAHEFTEDYNSHQNIREEVSPSAQRIHPVKRMTSRDDLHPQVVVKARHV</sequence>
<gene>
    <name evidence="2" type="ORF">KIN20_027347</name>
</gene>
<evidence type="ECO:0000313" key="3">
    <source>
        <dbReference type="Proteomes" id="UP001196413"/>
    </source>
</evidence>
<protein>
    <submittedName>
        <fullName evidence="2">Uncharacterized protein</fullName>
    </submittedName>
</protein>
<proteinExistence type="predicted"/>
<organism evidence="2 3">
    <name type="scientific">Parelaphostrongylus tenuis</name>
    <name type="common">Meningeal worm</name>
    <dbReference type="NCBI Taxonomy" id="148309"/>
    <lineage>
        <taxon>Eukaryota</taxon>
        <taxon>Metazoa</taxon>
        <taxon>Ecdysozoa</taxon>
        <taxon>Nematoda</taxon>
        <taxon>Chromadorea</taxon>
        <taxon>Rhabditida</taxon>
        <taxon>Rhabditina</taxon>
        <taxon>Rhabditomorpha</taxon>
        <taxon>Strongyloidea</taxon>
        <taxon>Metastrongylidae</taxon>
        <taxon>Parelaphostrongylus</taxon>
    </lineage>
</organism>
<name>A0AAD5QZG9_PARTN</name>